<dbReference type="InterPro" id="IPR050107">
    <property type="entry name" value="ABC_carbohydrate_import_ATPase"/>
</dbReference>
<organism evidence="5 6">
    <name type="scientific">Stappia albiluteola</name>
    <dbReference type="NCBI Taxonomy" id="2758565"/>
    <lineage>
        <taxon>Bacteria</taxon>
        <taxon>Pseudomonadati</taxon>
        <taxon>Pseudomonadota</taxon>
        <taxon>Alphaproteobacteria</taxon>
        <taxon>Hyphomicrobiales</taxon>
        <taxon>Stappiaceae</taxon>
        <taxon>Stappia</taxon>
    </lineage>
</organism>
<evidence type="ECO:0000313" key="6">
    <source>
        <dbReference type="Proteomes" id="UP000541109"/>
    </source>
</evidence>
<proteinExistence type="inferred from homology"/>
<evidence type="ECO:0000256" key="3">
    <source>
        <dbReference type="ARBA" id="ARBA00022840"/>
    </source>
</evidence>
<reference evidence="5 6" key="1">
    <citation type="submission" date="2020-07" db="EMBL/GenBank/DDBJ databases">
        <title>Stappia sp., F7233, whole genome shotgun sequencing project.</title>
        <authorList>
            <person name="Jiang S."/>
            <person name="Liu Z.W."/>
            <person name="Du Z.J."/>
        </authorList>
    </citation>
    <scope>NUCLEOTIDE SEQUENCE [LARGE SCALE GENOMIC DNA]</scope>
    <source>
        <strain evidence="5 6">F7233</strain>
    </source>
</reference>
<evidence type="ECO:0000256" key="2">
    <source>
        <dbReference type="ARBA" id="ARBA00022741"/>
    </source>
</evidence>
<dbReference type="SMART" id="SM00382">
    <property type="entry name" value="AAA"/>
    <property type="match status" value="1"/>
</dbReference>
<dbReference type="PROSITE" id="PS50893">
    <property type="entry name" value="ABC_TRANSPORTER_2"/>
    <property type="match status" value="1"/>
</dbReference>
<dbReference type="AlphaFoldDB" id="A0A839AB67"/>
<feature type="domain" description="ABC transporter" evidence="4">
    <location>
        <begin position="4"/>
        <end position="243"/>
    </location>
</feature>
<gene>
    <name evidence="5" type="ORF">H2509_03535</name>
</gene>
<sequence>MERLRLEGVGKHFGAIRALDDVSLTLAGGEVLGLMGDNGAGKSTLVKIIAGNFRPSHGSIYLEGETCDFHRPRDAQRSGIEVVYQDLALCDNMSAASNVFLGRELKKSFGPVRIIDYRSMHRKAGELFAQLKSETRPRDLVRRMSGGQRQAVAIARTLLAEPRVVLMDEPTAAISVRQVAEVLELIRRLRDRGISVLLISHRMPDVFSVCDRIAVLRRGELVADMLTETTSPEEVTGLITGAIDSIQRVPA</sequence>
<keyword evidence="3 5" id="KW-0067">ATP-binding</keyword>
<dbReference type="PANTHER" id="PTHR43790">
    <property type="entry name" value="CARBOHYDRATE TRANSPORT ATP-BINDING PROTEIN MG119-RELATED"/>
    <property type="match status" value="1"/>
</dbReference>
<dbReference type="GO" id="GO:0005524">
    <property type="term" value="F:ATP binding"/>
    <property type="evidence" value="ECO:0007669"/>
    <property type="project" value="UniProtKB-KW"/>
</dbReference>
<accession>A0A839AB67</accession>
<dbReference type="InterPro" id="IPR027417">
    <property type="entry name" value="P-loop_NTPase"/>
</dbReference>
<dbReference type="Proteomes" id="UP000541109">
    <property type="component" value="Unassembled WGS sequence"/>
</dbReference>
<dbReference type="EMBL" id="JACFXV010000038">
    <property type="protein sequence ID" value="MBA5776192.1"/>
    <property type="molecule type" value="Genomic_DNA"/>
</dbReference>
<dbReference type="Pfam" id="PF00005">
    <property type="entry name" value="ABC_tran"/>
    <property type="match status" value="1"/>
</dbReference>
<dbReference type="InterPro" id="IPR003593">
    <property type="entry name" value="AAA+_ATPase"/>
</dbReference>
<comment type="similarity">
    <text evidence="1">Belongs to the ABC transporter superfamily.</text>
</comment>
<dbReference type="InterPro" id="IPR003439">
    <property type="entry name" value="ABC_transporter-like_ATP-bd"/>
</dbReference>
<evidence type="ECO:0000256" key="1">
    <source>
        <dbReference type="ARBA" id="ARBA00005417"/>
    </source>
</evidence>
<comment type="caution">
    <text evidence="5">The sequence shown here is derived from an EMBL/GenBank/DDBJ whole genome shotgun (WGS) entry which is preliminary data.</text>
</comment>
<protein>
    <submittedName>
        <fullName evidence="5">Sugar ABC transporter ATP-binding protein</fullName>
    </submittedName>
</protein>
<dbReference type="SUPFAM" id="SSF52540">
    <property type="entry name" value="P-loop containing nucleoside triphosphate hydrolases"/>
    <property type="match status" value="1"/>
</dbReference>
<dbReference type="GO" id="GO:0016887">
    <property type="term" value="F:ATP hydrolysis activity"/>
    <property type="evidence" value="ECO:0007669"/>
    <property type="project" value="InterPro"/>
</dbReference>
<name>A0A839AB67_9HYPH</name>
<keyword evidence="2" id="KW-0547">Nucleotide-binding</keyword>
<dbReference type="PROSITE" id="PS00211">
    <property type="entry name" value="ABC_TRANSPORTER_1"/>
    <property type="match status" value="1"/>
</dbReference>
<dbReference type="InterPro" id="IPR017871">
    <property type="entry name" value="ABC_transporter-like_CS"/>
</dbReference>
<keyword evidence="6" id="KW-1185">Reference proteome</keyword>
<dbReference type="Gene3D" id="3.40.50.300">
    <property type="entry name" value="P-loop containing nucleotide triphosphate hydrolases"/>
    <property type="match status" value="1"/>
</dbReference>
<dbReference type="CDD" id="cd03216">
    <property type="entry name" value="ABC_Carb_Monos_I"/>
    <property type="match status" value="1"/>
</dbReference>
<dbReference type="RefSeq" id="WP_182162362.1">
    <property type="nucleotide sequence ID" value="NZ_JACFXV010000038.1"/>
</dbReference>
<evidence type="ECO:0000259" key="4">
    <source>
        <dbReference type="PROSITE" id="PS50893"/>
    </source>
</evidence>
<dbReference type="PANTHER" id="PTHR43790:SF8">
    <property type="entry name" value="SUGAR ABC TRANSPORTER ATP-BINDING PROTEIN"/>
    <property type="match status" value="1"/>
</dbReference>
<evidence type="ECO:0000313" key="5">
    <source>
        <dbReference type="EMBL" id="MBA5776192.1"/>
    </source>
</evidence>